<evidence type="ECO:0000313" key="2">
    <source>
        <dbReference type="Proteomes" id="UP000596742"/>
    </source>
</evidence>
<evidence type="ECO:0000313" key="1">
    <source>
        <dbReference type="EMBL" id="VDI79457.1"/>
    </source>
</evidence>
<protein>
    <submittedName>
        <fullName evidence="1">Uncharacterized protein</fullName>
    </submittedName>
</protein>
<keyword evidence="2" id="KW-1185">Reference proteome</keyword>
<accession>A0A8B6HHK4</accession>
<feature type="non-terminal residue" evidence="1">
    <location>
        <position position="1"/>
    </location>
</feature>
<organism evidence="1 2">
    <name type="scientific">Mytilus galloprovincialis</name>
    <name type="common">Mediterranean mussel</name>
    <dbReference type="NCBI Taxonomy" id="29158"/>
    <lineage>
        <taxon>Eukaryota</taxon>
        <taxon>Metazoa</taxon>
        <taxon>Spiralia</taxon>
        <taxon>Lophotrochozoa</taxon>
        <taxon>Mollusca</taxon>
        <taxon>Bivalvia</taxon>
        <taxon>Autobranchia</taxon>
        <taxon>Pteriomorphia</taxon>
        <taxon>Mytilida</taxon>
        <taxon>Mytiloidea</taxon>
        <taxon>Mytilidae</taxon>
        <taxon>Mytilinae</taxon>
        <taxon>Mytilus</taxon>
    </lineage>
</organism>
<sequence>TITVSLQTDGEGPDVSCRRLHSLNTSVSTWLSRPLQTYTVHTDPYNRPTDKTEVIHIHTAQQYIPRPQQDEVQTPFGADPQAQLSDLNFVALFPNFVLRKLMCTLFAAENNPPKEGSKLAIRRLHKSNIPLEAVKVPYYPTDIDGGVHSTALRNSTLNS</sequence>
<proteinExistence type="predicted"/>
<gene>
    <name evidence="1" type="ORF">MGAL_10B090917</name>
</gene>
<dbReference type="EMBL" id="UYJE01010075">
    <property type="protein sequence ID" value="VDI79457.1"/>
    <property type="molecule type" value="Genomic_DNA"/>
</dbReference>
<reference evidence="1" key="1">
    <citation type="submission" date="2018-11" db="EMBL/GenBank/DDBJ databases">
        <authorList>
            <person name="Alioto T."/>
            <person name="Alioto T."/>
        </authorList>
    </citation>
    <scope>NUCLEOTIDE SEQUENCE</scope>
</reference>
<comment type="caution">
    <text evidence="1">The sequence shown here is derived from an EMBL/GenBank/DDBJ whole genome shotgun (WGS) entry which is preliminary data.</text>
</comment>
<name>A0A8B6HHK4_MYTGA</name>
<dbReference type="Proteomes" id="UP000596742">
    <property type="component" value="Unassembled WGS sequence"/>
</dbReference>
<dbReference type="AlphaFoldDB" id="A0A8B6HHK4"/>